<dbReference type="RefSeq" id="XP_013073863.2">
    <property type="nucleotide sequence ID" value="XM_013218409.2"/>
</dbReference>
<dbReference type="Pfam" id="PF02598">
    <property type="entry name" value="Methyltrn_RNA_3"/>
    <property type="match status" value="1"/>
</dbReference>
<protein>
    <submittedName>
        <fullName evidence="3">Uncharacterized protein</fullName>
    </submittedName>
</protein>
<reference evidence="3" key="1">
    <citation type="submission" date="2020-05" db="UniProtKB">
        <authorList>
            <consortium name="EnsemblMetazoa"/>
        </authorList>
    </citation>
    <scope>IDENTIFICATION</scope>
    <source>
        <strain evidence="3">BB02</strain>
    </source>
</reference>
<dbReference type="VEuPathDB" id="VectorBase:BGLAX_030493"/>
<feature type="region of interest" description="Disordered" evidence="2">
    <location>
        <begin position="62"/>
        <end position="82"/>
    </location>
</feature>
<dbReference type="SUPFAM" id="SSF75217">
    <property type="entry name" value="alpha/beta knot"/>
    <property type="match status" value="1"/>
</dbReference>
<dbReference type="STRING" id="6526.A0A2C9JMY2"/>
<dbReference type="InterPro" id="IPR029026">
    <property type="entry name" value="tRNA_m1G_MTases_N"/>
</dbReference>
<proteinExistence type="inferred from homology"/>
<dbReference type="Gene3D" id="2.40.50.140">
    <property type="entry name" value="Nucleic acid-binding proteins"/>
    <property type="match status" value="1"/>
</dbReference>
<dbReference type="CDD" id="cd18086">
    <property type="entry name" value="HsC9orf114-like"/>
    <property type="match status" value="1"/>
</dbReference>
<dbReference type="OrthoDB" id="361029at2759"/>
<dbReference type="InterPro" id="IPR012340">
    <property type="entry name" value="NA-bd_OB-fold"/>
</dbReference>
<comment type="similarity">
    <text evidence="1">Belongs to the class IV-like SAM-binding methyltransferase superfamily.</text>
</comment>
<evidence type="ECO:0000256" key="2">
    <source>
        <dbReference type="SAM" id="MobiDB-lite"/>
    </source>
</evidence>
<dbReference type="PANTHER" id="PTHR12150">
    <property type="entry name" value="CLASS IV SAM-BINDING METHYLTRANSFERASE-RELATED"/>
    <property type="match status" value="1"/>
</dbReference>
<dbReference type="KEGG" id="bgt:106060501"/>
<dbReference type="Proteomes" id="UP000076420">
    <property type="component" value="Unassembled WGS sequence"/>
</dbReference>
<accession>A0A2C9JMY2</accession>
<evidence type="ECO:0000313" key="4">
    <source>
        <dbReference type="Proteomes" id="UP000076420"/>
    </source>
</evidence>
<organism evidence="3 4">
    <name type="scientific">Biomphalaria glabrata</name>
    <name type="common">Bloodfluke planorb</name>
    <name type="synonym">Freshwater snail</name>
    <dbReference type="NCBI Taxonomy" id="6526"/>
    <lineage>
        <taxon>Eukaryota</taxon>
        <taxon>Metazoa</taxon>
        <taxon>Spiralia</taxon>
        <taxon>Lophotrochozoa</taxon>
        <taxon>Mollusca</taxon>
        <taxon>Gastropoda</taxon>
        <taxon>Heterobranchia</taxon>
        <taxon>Euthyneura</taxon>
        <taxon>Panpulmonata</taxon>
        <taxon>Hygrophila</taxon>
        <taxon>Lymnaeoidea</taxon>
        <taxon>Planorbidae</taxon>
        <taxon>Biomphalaria</taxon>
    </lineage>
</organism>
<gene>
    <name evidence="3" type="primary">106060501</name>
</gene>
<evidence type="ECO:0000256" key="1">
    <source>
        <dbReference type="ARBA" id="ARBA00009841"/>
    </source>
</evidence>
<dbReference type="EnsemblMetazoa" id="BGLB005013-RB">
    <property type="protein sequence ID" value="BGLB005013-PB"/>
    <property type="gene ID" value="BGLB005013"/>
</dbReference>
<dbReference type="InterPro" id="IPR029028">
    <property type="entry name" value="Alpha/beta_knot_MTases"/>
</dbReference>
<dbReference type="SUPFAM" id="SSF50249">
    <property type="entry name" value="Nucleic acid-binding proteins"/>
    <property type="match status" value="1"/>
</dbReference>
<dbReference type="PANTHER" id="PTHR12150:SF13">
    <property type="entry name" value="METHYLTRANSFERASE C9ORF114-RELATED"/>
    <property type="match status" value="1"/>
</dbReference>
<dbReference type="VEuPathDB" id="VectorBase:BGLB005013"/>
<dbReference type="Gene3D" id="3.40.1280.10">
    <property type="match status" value="1"/>
</dbReference>
<name>A0A2C9JMY2_BIOGL</name>
<dbReference type="AlphaFoldDB" id="A0A2C9JMY2"/>
<evidence type="ECO:0000313" key="3">
    <source>
        <dbReference type="EnsemblMetazoa" id="BGLB005013-PB"/>
    </source>
</evidence>
<sequence length="398" mass="44984">MATDYKQNKDVKLNINNKVGDEISYKRTPLQLSELKGKYSNKERKAFKRKWREEKLIAEMERQKQIRKEQEQKSKTEEEAKRKRERCGRLYTVSIAVPGSILDNAQSIELRAYLAGQIARAAAVFNVDEIVIFDEMSHTGQDTTTTNFSGLKKPGHGNTQLFHILQYLECPQYLRKQFFPFHPDLSHAGLLNPLDIPHHLRETDISEYREGVTLNKPVSTKKEAGSYANVGLKKEVILNMTVPNGQRVTVKLNEQTTDKKNLTGIVVSPNEPREAAGIYWGYTVRLASCLSQVFTASTYEGGYDLIIGTSERGTLVEDIDLKEFKHAIVVFGGLKGLEASLESDTTIKSHNPRDIFQHYLNVCPNQGSRTIRTEEAILIAMTALSPKLTQVNKQNLVS</sequence>
<dbReference type="InterPro" id="IPR003750">
    <property type="entry name" value="Put_MeTrfase-C9orf114-like"/>
</dbReference>